<accession>A0A6S7CC30</accession>
<name>A0A6S7CC30_9BURK</name>
<protein>
    <submittedName>
        <fullName evidence="1">Uncharacterized protein</fullName>
    </submittedName>
</protein>
<dbReference type="EMBL" id="CADIKM010000076">
    <property type="protein sequence ID" value="CAB3805859.1"/>
    <property type="molecule type" value="Genomic_DNA"/>
</dbReference>
<sequence>MVKPPSRFLGTEIQLPNGSGISKIMEILATGGNQP</sequence>
<gene>
    <name evidence="1" type="ORF">LMG28138_05727</name>
</gene>
<evidence type="ECO:0000313" key="1">
    <source>
        <dbReference type="EMBL" id="CAB3805859.1"/>
    </source>
</evidence>
<proteinExistence type="predicted"/>
<evidence type="ECO:0000313" key="2">
    <source>
        <dbReference type="Proteomes" id="UP000494115"/>
    </source>
</evidence>
<reference evidence="1 2" key="1">
    <citation type="submission" date="2020-04" db="EMBL/GenBank/DDBJ databases">
        <authorList>
            <person name="De Canck E."/>
        </authorList>
    </citation>
    <scope>NUCLEOTIDE SEQUENCE [LARGE SCALE GENOMIC DNA]</scope>
    <source>
        <strain evidence="1 2">LMG 28138</strain>
    </source>
</reference>
<keyword evidence="2" id="KW-1185">Reference proteome</keyword>
<organism evidence="1 2">
    <name type="scientific">Pararobbsia alpina</name>
    <dbReference type="NCBI Taxonomy" id="621374"/>
    <lineage>
        <taxon>Bacteria</taxon>
        <taxon>Pseudomonadati</taxon>
        <taxon>Pseudomonadota</taxon>
        <taxon>Betaproteobacteria</taxon>
        <taxon>Burkholderiales</taxon>
        <taxon>Burkholderiaceae</taxon>
        <taxon>Pararobbsia</taxon>
    </lineage>
</organism>
<dbReference type="Proteomes" id="UP000494115">
    <property type="component" value="Unassembled WGS sequence"/>
</dbReference>
<dbReference type="AlphaFoldDB" id="A0A6S7CC30"/>